<evidence type="ECO:0000256" key="1">
    <source>
        <dbReference type="SAM" id="Coils"/>
    </source>
</evidence>
<dbReference type="Proteomes" id="UP000078542">
    <property type="component" value="Unassembled WGS sequence"/>
</dbReference>
<keyword evidence="4" id="KW-1185">Reference proteome</keyword>
<keyword evidence="1" id="KW-0175">Coiled coil</keyword>
<evidence type="ECO:0000256" key="2">
    <source>
        <dbReference type="SAM" id="Phobius"/>
    </source>
</evidence>
<evidence type="ECO:0000313" key="4">
    <source>
        <dbReference type="Proteomes" id="UP000078542"/>
    </source>
</evidence>
<sequence>KAILKTIGFKLAEKFVAIKQILKLFVFATILIACSIIRLLSVMPVGVAGINIKKSNTKKIPTDASLYQKTVYGLSEQIQELSRKVTELEIEVAALKKIRY</sequence>
<keyword evidence="2" id="KW-1133">Transmembrane helix</keyword>
<dbReference type="AlphaFoldDB" id="A0A195CYB1"/>
<name>A0A195CYB1_9HYME</name>
<feature type="coiled-coil region" evidence="1">
    <location>
        <begin position="71"/>
        <end position="98"/>
    </location>
</feature>
<keyword evidence="2" id="KW-0812">Transmembrane</keyword>
<feature type="non-terminal residue" evidence="3">
    <location>
        <position position="1"/>
    </location>
</feature>
<gene>
    <name evidence="3" type="ORF">ALC62_03436</name>
</gene>
<keyword evidence="2" id="KW-0472">Membrane</keyword>
<feature type="transmembrane region" description="Helical" evidence="2">
    <location>
        <begin position="21"/>
        <end position="40"/>
    </location>
</feature>
<proteinExistence type="predicted"/>
<dbReference type="EMBL" id="KQ977115">
    <property type="protein sequence ID" value="KYN05643.1"/>
    <property type="molecule type" value="Genomic_DNA"/>
</dbReference>
<accession>A0A195CYB1</accession>
<evidence type="ECO:0000313" key="3">
    <source>
        <dbReference type="EMBL" id="KYN05643.1"/>
    </source>
</evidence>
<protein>
    <submittedName>
        <fullName evidence="3">Uncharacterized protein</fullName>
    </submittedName>
</protein>
<reference evidence="3 4" key="1">
    <citation type="submission" date="2016-03" db="EMBL/GenBank/DDBJ databases">
        <title>Cyphomyrmex costatus WGS genome.</title>
        <authorList>
            <person name="Nygaard S."/>
            <person name="Hu H."/>
            <person name="Boomsma J."/>
            <person name="Zhang G."/>
        </authorList>
    </citation>
    <scope>NUCLEOTIDE SEQUENCE [LARGE SCALE GENOMIC DNA]</scope>
    <source>
        <strain evidence="3">MS0001</strain>
        <tissue evidence="3">Whole body</tissue>
    </source>
</reference>
<organism evidence="3 4">
    <name type="scientific">Cyphomyrmex costatus</name>
    <dbReference type="NCBI Taxonomy" id="456900"/>
    <lineage>
        <taxon>Eukaryota</taxon>
        <taxon>Metazoa</taxon>
        <taxon>Ecdysozoa</taxon>
        <taxon>Arthropoda</taxon>
        <taxon>Hexapoda</taxon>
        <taxon>Insecta</taxon>
        <taxon>Pterygota</taxon>
        <taxon>Neoptera</taxon>
        <taxon>Endopterygota</taxon>
        <taxon>Hymenoptera</taxon>
        <taxon>Apocrita</taxon>
        <taxon>Aculeata</taxon>
        <taxon>Formicoidea</taxon>
        <taxon>Formicidae</taxon>
        <taxon>Myrmicinae</taxon>
        <taxon>Cyphomyrmex</taxon>
    </lineage>
</organism>